<sequence>MKLTAFYQMGQTIVPNLLIQHYPKIGMEHEEFVLWIQLYARYHKGEAFPDLKEVAQDLEMDIQVVYQLLNQLITKQLISIQAKRSDYGQLNDELSFELMYQKLEQLASQLDQKATQSNQSMQMSQLYRTFEEEFGRPLSSIEFQRIKQWLQEDHYAIELVELALKEAILNQVYNLNYIDRILLAWEKKNIRTKEQVEAAQKDRQRSLLQQQTRTEKSEQELPKVTLHNWLEGE</sequence>
<evidence type="ECO:0000256" key="2">
    <source>
        <dbReference type="SAM" id="MobiDB-lite"/>
    </source>
</evidence>
<dbReference type="InterPro" id="IPR053162">
    <property type="entry name" value="DnaD"/>
</dbReference>
<dbReference type="STRING" id="1140003.OMY_00959"/>
<reference evidence="5 6" key="1">
    <citation type="submission" date="2013-03" db="EMBL/GenBank/DDBJ databases">
        <title>The Genome Sequence of Enterococcus sulfureus ATCC_49903 (PacBio/Illumina hybrid assembly).</title>
        <authorList>
            <consortium name="The Broad Institute Genomics Platform"/>
            <consortium name="The Broad Institute Genome Sequencing Center for Infectious Disease"/>
            <person name="Earl A."/>
            <person name="Russ C."/>
            <person name="Gilmore M."/>
            <person name="Surin D."/>
            <person name="Walker B."/>
            <person name="Young S."/>
            <person name="Zeng Q."/>
            <person name="Gargeya S."/>
            <person name="Fitzgerald M."/>
            <person name="Haas B."/>
            <person name="Abouelleil A."/>
            <person name="Allen A.W."/>
            <person name="Alvarado L."/>
            <person name="Arachchi H.M."/>
            <person name="Berlin A.M."/>
            <person name="Chapman S.B."/>
            <person name="Gainer-Dewar J."/>
            <person name="Goldberg J."/>
            <person name="Griggs A."/>
            <person name="Gujja S."/>
            <person name="Hansen M."/>
            <person name="Howarth C."/>
            <person name="Imamovic A."/>
            <person name="Ireland A."/>
            <person name="Larimer J."/>
            <person name="McCowan C."/>
            <person name="Murphy C."/>
            <person name="Pearson M."/>
            <person name="Poon T.W."/>
            <person name="Priest M."/>
            <person name="Roberts A."/>
            <person name="Saif S."/>
            <person name="Shea T."/>
            <person name="Sisk P."/>
            <person name="Sykes S."/>
            <person name="Wortman J."/>
            <person name="Nusbaum C."/>
            <person name="Birren B."/>
        </authorList>
    </citation>
    <scope>NUCLEOTIDE SEQUENCE [LARGE SCALE GENOMIC DNA]</scope>
    <source>
        <strain evidence="5 6">ATCC 49903</strain>
    </source>
</reference>
<dbReference type="EMBL" id="ASWO01000005">
    <property type="protein sequence ID" value="EOT83994.1"/>
    <property type="molecule type" value="Genomic_DNA"/>
</dbReference>
<name>S0L2Q1_9ENTE</name>
<comment type="similarity">
    <text evidence="1">Belongs to the DnaB/DnaD family.</text>
</comment>
<dbReference type="AlphaFoldDB" id="S0L2Q1"/>
<dbReference type="InterPro" id="IPR053843">
    <property type="entry name" value="DnaD_N"/>
</dbReference>
<dbReference type="Pfam" id="PF07261">
    <property type="entry name" value="DnaB_2"/>
    <property type="match status" value="1"/>
</dbReference>
<feature type="domain" description="DnaD N-terminal" evidence="4">
    <location>
        <begin position="14"/>
        <end position="109"/>
    </location>
</feature>
<keyword evidence="6" id="KW-1185">Reference proteome</keyword>
<dbReference type="InterPro" id="IPR036388">
    <property type="entry name" value="WH-like_DNA-bd_sf"/>
</dbReference>
<dbReference type="OrthoDB" id="9770238at2"/>
<dbReference type="Pfam" id="PF21984">
    <property type="entry name" value="DnaD_N"/>
    <property type="match status" value="1"/>
</dbReference>
<comment type="caution">
    <text evidence="5">The sequence shown here is derived from an EMBL/GenBank/DDBJ whole genome shotgun (WGS) entry which is preliminary data.</text>
</comment>
<evidence type="ECO:0000259" key="4">
    <source>
        <dbReference type="Pfam" id="PF21984"/>
    </source>
</evidence>
<accession>S0L2Q1</accession>
<evidence type="ECO:0000313" key="5">
    <source>
        <dbReference type="EMBL" id="EOT83994.1"/>
    </source>
</evidence>
<protein>
    <submittedName>
        <fullName evidence="5">Uncharacterized protein</fullName>
    </submittedName>
</protein>
<dbReference type="SUPFAM" id="SSF158499">
    <property type="entry name" value="DnaD domain-like"/>
    <property type="match status" value="1"/>
</dbReference>
<proteinExistence type="inferred from homology"/>
<feature type="region of interest" description="Disordered" evidence="2">
    <location>
        <begin position="201"/>
        <end position="220"/>
    </location>
</feature>
<dbReference type="Gene3D" id="1.10.10.10">
    <property type="entry name" value="Winged helix-like DNA-binding domain superfamily/Winged helix DNA-binding domain"/>
    <property type="match status" value="1"/>
</dbReference>
<gene>
    <name evidence="5" type="ORF">I573_01719</name>
</gene>
<evidence type="ECO:0000259" key="3">
    <source>
        <dbReference type="Pfam" id="PF07261"/>
    </source>
</evidence>
<dbReference type="PANTHER" id="PTHR37293">
    <property type="entry name" value="PHAGE REPLICATION PROTEIN-RELATED"/>
    <property type="match status" value="1"/>
</dbReference>
<dbReference type="InterPro" id="IPR034829">
    <property type="entry name" value="DnaD-like_sf"/>
</dbReference>
<organism evidence="5 6">
    <name type="scientific">Enterococcus sulfureus ATCC 49903</name>
    <dbReference type="NCBI Taxonomy" id="1140003"/>
    <lineage>
        <taxon>Bacteria</taxon>
        <taxon>Bacillati</taxon>
        <taxon>Bacillota</taxon>
        <taxon>Bacilli</taxon>
        <taxon>Lactobacillales</taxon>
        <taxon>Enterococcaceae</taxon>
        <taxon>Enterococcus</taxon>
    </lineage>
</organism>
<dbReference type="RefSeq" id="WP_016185411.1">
    <property type="nucleotide sequence ID" value="NZ_ASWO01000005.1"/>
</dbReference>
<dbReference type="PATRIC" id="fig|1140003.3.peg.915"/>
<feature type="domain" description="DnaB/C C-terminal" evidence="3">
    <location>
        <begin position="127"/>
        <end position="199"/>
    </location>
</feature>
<dbReference type="PANTHER" id="PTHR37293:SF6">
    <property type="entry name" value="DNA REPLICATION PROTEIN DNAD"/>
    <property type="match status" value="1"/>
</dbReference>
<dbReference type="eggNOG" id="COG3935">
    <property type="taxonomic scope" value="Bacteria"/>
</dbReference>
<dbReference type="InterPro" id="IPR006343">
    <property type="entry name" value="DnaB/C_C"/>
</dbReference>
<dbReference type="Gene3D" id="1.10.10.630">
    <property type="entry name" value="DnaD domain-like"/>
    <property type="match status" value="1"/>
</dbReference>
<dbReference type="NCBIfam" id="TIGR01446">
    <property type="entry name" value="DnaD_dom"/>
    <property type="match status" value="1"/>
</dbReference>
<dbReference type="Proteomes" id="UP000015961">
    <property type="component" value="Unassembled WGS sequence"/>
</dbReference>
<evidence type="ECO:0000256" key="1">
    <source>
        <dbReference type="ARBA" id="ARBA00093462"/>
    </source>
</evidence>
<evidence type="ECO:0000313" key="6">
    <source>
        <dbReference type="Proteomes" id="UP000015961"/>
    </source>
</evidence>